<dbReference type="RefSeq" id="WP_164186544.1">
    <property type="nucleotide sequence ID" value="NZ_JAAGMR010000022.1"/>
</dbReference>
<reference evidence="1 2" key="1">
    <citation type="submission" date="2020-01" db="EMBL/GenBank/DDBJ databases">
        <title>Insect and environment-associated Actinomycetes.</title>
        <authorList>
            <person name="Currrie C."/>
            <person name="Chevrette M."/>
            <person name="Carlson C."/>
            <person name="Stubbendieck R."/>
            <person name="Wendt-Pienkowski E."/>
        </authorList>
    </citation>
    <scope>NUCLEOTIDE SEQUENCE [LARGE SCALE GENOMIC DNA]</scope>
    <source>
        <strain evidence="1 2">SID7754</strain>
    </source>
</reference>
<protein>
    <submittedName>
        <fullName evidence="1">Uncharacterized protein</fullName>
    </submittedName>
</protein>
<gene>
    <name evidence="1" type="ORF">G3I21_02290</name>
</gene>
<sequence>MDEMFDAVGEALCCAAAIRVGGAVRVLTERAGVLEHYDTIMAGIESTTGFLDGRELDDELVVAAFAESWSLDSRCPAGFAGHTVVKGWASLAFGVTALTRPKQGDTSAAQWLECASHAAAAWPSGVRVDSYDSLAHFELACQQEAADRLRKDGLPALWELADVRSKQYHQVAEELRG</sequence>
<dbReference type="EMBL" id="JAAGMR010000022">
    <property type="protein sequence ID" value="NEB90575.1"/>
    <property type="molecule type" value="Genomic_DNA"/>
</dbReference>
<comment type="caution">
    <text evidence="1">The sequence shown here is derived from an EMBL/GenBank/DDBJ whole genome shotgun (WGS) entry which is preliminary data.</text>
</comment>
<organism evidence="1 2">
    <name type="scientific">Streptomyces bauhiniae</name>
    <dbReference type="NCBI Taxonomy" id="2340725"/>
    <lineage>
        <taxon>Bacteria</taxon>
        <taxon>Bacillati</taxon>
        <taxon>Actinomycetota</taxon>
        <taxon>Actinomycetes</taxon>
        <taxon>Kitasatosporales</taxon>
        <taxon>Streptomycetaceae</taxon>
        <taxon>Streptomyces</taxon>
    </lineage>
</organism>
<evidence type="ECO:0000313" key="1">
    <source>
        <dbReference type="EMBL" id="NEB90575.1"/>
    </source>
</evidence>
<evidence type="ECO:0000313" key="2">
    <source>
        <dbReference type="Proteomes" id="UP000470520"/>
    </source>
</evidence>
<dbReference type="AlphaFoldDB" id="A0A7K3QL17"/>
<dbReference type="Proteomes" id="UP000470520">
    <property type="component" value="Unassembled WGS sequence"/>
</dbReference>
<accession>A0A7K3QL17</accession>
<name>A0A7K3QL17_9ACTN</name>
<proteinExistence type="predicted"/>